<keyword evidence="1" id="KW-0812">Transmembrane</keyword>
<keyword evidence="1" id="KW-1133">Transmembrane helix</keyword>
<proteinExistence type="predicted"/>
<keyword evidence="1" id="KW-0472">Membrane</keyword>
<organism evidence="2 3">
    <name type="scientific">Noviluteimonas caseinilytica</name>
    <dbReference type="NCBI Taxonomy" id="2675101"/>
    <lineage>
        <taxon>Bacteria</taxon>
        <taxon>Pseudomonadati</taxon>
        <taxon>Pseudomonadota</taxon>
        <taxon>Gammaproteobacteria</taxon>
        <taxon>Lysobacterales</taxon>
        <taxon>Lysobacteraceae</taxon>
        <taxon>Noviluteimonas</taxon>
    </lineage>
</organism>
<feature type="transmembrane region" description="Helical" evidence="1">
    <location>
        <begin position="7"/>
        <end position="28"/>
    </location>
</feature>
<feature type="transmembrane region" description="Helical" evidence="1">
    <location>
        <begin position="90"/>
        <end position="113"/>
    </location>
</feature>
<dbReference type="Proteomes" id="UP000681317">
    <property type="component" value="Chromosome"/>
</dbReference>
<reference evidence="2 3" key="1">
    <citation type="submission" date="2021-03" db="EMBL/GenBank/DDBJ databases">
        <title>Complete Genome Sequences of Two Lysobacter Strains Isolated from Sea Water (Lysobacter caseinilyticus) and Soil (Lysobacter helvus) in South Korea.</title>
        <authorList>
            <person name="Watanabe Y."/>
            <person name="Arakawa K."/>
        </authorList>
    </citation>
    <scope>NUCLEOTIDE SEQUENCE [LARGE SCALE GENOMIC DNA]</scope>
    <source>
        <strain evidence="2 3">KVB24</strain>
    </source>
</reference>
<evidence type="ECO:0000313" key="3">
    <source>
        <dbReference type="Proteomes" id="UP000681317"/>
    </source>
</evidence>
<accession>A0ABM7Q712</accession>
<gene>
    <name evidence="2" type="ORF">LYSCAS_22120</name>
</gene>
<dbReference type="EMBL" id="AP024545">
    <property type="protein sequence ID" value="BCT93188.1"/>
    <property type="molecule type" value="Genomic_DNA"/>
</dbReference>
<keyword evidence="3" id="KW-1185">Reference proteome</keyword>
<protein>
    <recommendedName>
        <fullName evidence="4">DUF2127 domain-containing protein</fullName>
    </recommendedName>
</protein>
<feature type="transmembrane region" description="Helical" evidence="1">
    <location>
        <begin position="62"/>
        <end position="83"/>
    </location>
</feature>
<evidence type="ECO:0000256" key="1">
    <source>
        <dbReference type="SAM" id="Phobius"/>
    </source>
</evidence>
<name>A0ABM7Q712_9GAMM</name>
<dbReference type="RefSeq" id="WP_213434129.1">
    <property type="nucleotide sequence ID" value="NZ_AP024545.1"/>
</dbReference>
<evidence type="ECO:0000313" key="2">
    <source>
        <dbReference type="EMBL" id="BCT93188.1"/>
    </source>
</evidence>
<feature type="transmembrane region" description="Helical" evidence="1">
    <location>
        <begin position="125"/>
        <end position="141"/>
    </location>
</feature>
<sequence length="153" mass="16241">MRAQSLRIVRVAASVAAIDLLFTLGYWASQDIGPLRVLQAMAAWIVGPTAASPGVARAMEGLAVHVAIYVAMTLALAAIVRAWRARSQRWFVSGATYGIAAYLVVYQGIVPWIAAPIVPSRAPDWIAACLVVHGLLLGPMMRQGLRPRPGGAA</sequence>
<evidence type="ECO:0008006" key="4">
    <source>
        <dbReference type="Google" id="ProtNLM"/>
    </source>
</evidence>